<evidence type="ECO:0000256" key="1">
    <source>
        <dbReference type="ARBA" id="ARBA00023015"/>
    </source>
</evidence>
<proteinExistence type="predicted"/>
<keyword evidence="6" id="KW-1185">Reference proteome</keyword>
<feature type="domain" description="HTH hxlR-type" evidence="4">
    <location>
        <begin position="4"/>
        <end position="101"/>
    </location>
</feature>
<dbReference type="Proteomes" id="UP000606935">
    <property type="component" value="Unassembled WGS sequence"/>
</dbReference>
<dbReference type="PROSITE" id="PS51118">
    <property type="entry name" value="HTH_HXLR"/>
    <property type="match status" value="1"/>
</dbReference>
<dbReference type="PANTHER" id="PTHR33204">
    <property type="entry name" value="TRANSCRIPTIONAL REGULATOR, MARR FAMILY"/>
    <property type="match status" value="1"/>
</dbReference>
<gene>
    <name evidence="5" type="ORF">GCM10010982_29070</name>
</gene>
<dbReference type="GO" id="GO:0003677">
    <property type="term" value="F:DNA binding"/>
    <property type="evidence" value="ECO:0007669"/>
    <property type="project" value="UniProtKB-KW"/>
</dbReference>
<comment type="caution">
    <text evidence="5">The sequence shown here is derived from an EMBL/GenBank/DDBJ whole genome shotgun (WGS) entry which is preliminary data.</text>
</comment>
<dbReference type="InterPro" id="IPR036388">
    <property type="entry name" value="WH-like_DNA-bd_sf"/>
</dbReference>
<dbReference type="RefSeq" id="WP_188696695.1">
    <property type="nucleotide sequence ID" value="NZ_BMLS01000005.1"/>
</dbReference>
<keyword evidence="1" id="KW-0805">Transcription regulation</keyword>
<sequence length="120" mass="13329">MKPCPLHQALNVIGDKWSLLLLRDLLQGPKRYSAFCEQEGIPTNILAARLKRLQEAGLLTKQPYQQQPVRYEYLLTAKGAALLPAIQKLAEWGMAYTDSSTPPEAFFSLTAAQVQKAQAS</sequence>
<evidence type="ECO:0000256" key="3">
    <source>
        <dbReference type="ARBA" id="ARBA00023163"/>
    </source>
</evidence>
<dbReference type="AlphaFoldDB" id="A0A917Z3M4"/>
<keyword evidence="2" id="KW-0238">DNA-binding</keyword>
<evidence type="ECO:0000256" key="2">
    <source>
        <dbReference type="ARBA" id="ARBA00023125"/>
    </source>
</evidence>
<accession>A0A917Z3M4</accession>
<dbReference type="Gene3D" id="1.10.10.10">
    <property type="entry name" value="Winged helix-like DNA-binding domain superfamily/Winged helix DNA-binding domain"/>
    <property type="match status" value="1"/>
</dbReference>
<evidence type="ECO:0000259" key="4">
    <source>
        <dbReference type="PROSITE" id="PS51118"/>
    </source>
</evidence>
<reference evidence="5" key="1">
    <citation type="journal article" date="2014" name="Int. J. Syst. Evol. Microbiol.">
        <title>Complete genome sequence of Corynebacterium casei LMG S-19264T (=DSM 44701T), isolated from a smear-ripened cheese.</title>
        <authorList>
            <consortium name="US DOE Joint Genome Institute (JGI-PGF)"/>
            <person name="Walter F."/>
            <person name="Albersmeier A."/>
            <person name="Kalinowski J."/>
            <person name="Ruckert C."/>
        </authorList>
    </citation>
    <scope>NUCLEOTIDE SEQUENCE</scope>
    <source>
        <strain evidence="5">CGMCC 1.7086</strain>
    </source>
</reference>
<dbReference type="SUPFAM" id="SSF46785">
    <property type="entry name" value="Winged helix' DNA-binding domain"/>
    <property type="match status" value="1"/>
</dbReference>
<evidence type="ECO:0000313" key="6">
    <source>
        <dbReference type="Proteomes" id="UP000606935"/>
    </source>
</evidence>
<dbReference type="InterPro" id="IPR036390">
    <property type="entry name" value="WH_DNA-bd_sf"/>
</dbReference>
<reference evidence="5" key="2">
    <citation type="submission" date="2020-09" db="EMBL/GenBank/DDBJ databases">
        <authorList>
            <person name="Sun Q."/>
            <person name="Zhou Y."/>
        </authorList>
    </citation>
    <scope>NUCLEOTIDE SEQUENCE</scope>
    <source>
        <strain evidence="5">CGMCC 1.7086</strain>
    </source>
</reference>
<protein>
    <recommendedName>
        <fullName evidence="4">HTH hxlR-type domain-containing protein</fullName>
    </recommendedName>
</protein>
<keyword evidence="3" id="KW-0804">Transcription</keyword>
<dbReference type="Pfam" id="PF01638">
    <property type="entry name" value="HxlR"/>
    <property type="match status" value="1"/>
</dbReference>
<dbReference type="PANTHER" id="PTHR33204:SF18">
    <property type="entry name" value="TRANSCRIPTIONAL REGULATORY PROTEIN"/>
    <property type="match status" value="1"/>
</dbReference>
<dbReference type="EMBL" id="BMLS01000005">
    <property type="protein sequence ID" value="GGO71995.1"/>
    <property type="molecule type" value="Genomic_DNA"/>
</dbReference>
<name>A0A917Z3M4_9ALTE</name>
<evidence type="ECO:0000313" key="5">
    <source>
        <dbReference type="EMBL" id="GGO71995.1"/>
    </source>
</evidence>
<dbReference type="InterPro" id="IPR002577">
    <property type="entry name" value="HTH_HxlR"/>
</dbReference>
<organism evidence="5 6">
    <name type="scientific">Bowmanella pacifica</name>
    <dbReference type="NCBI Taxonomy" id="502051"/>
    <lineage>
        <taxon>Bacteria</taxon>
        <taxon>Pseudomonadati</taxon>
        <taxon>Pseudomonadota</taxon>
        <taxon>Gammaproteobacteria</taxon>
        <taxon>Alteromonadales</taxon>
        <taxon>Alteromonadaceae</taxon>
        <taxon>Bowmanella</taxon>
    </lineage>
</organism>